<dbReference type="EC" id="5.6.2.3" evidence="3"/>
<dbReference type="Pfam" id="PF18335">
    <property type="entry name" value="SH3_13"/>
    <property type="match status" value="1"/>
</dbReference>
<accession>A0A9D1STC9</accession>
<dbReference type="SUPFAM" id="SSF47781">
    <property type="entry name" value="RuvA domain 2-like"/>
    <property type="match status" value="1"/>
</dbReference>
<dbReference type="Gene3D" id="1.10.10.2220">
    <property type="match status" value="1"/>
</dbReference>
<sequence length="734" mass="79930">MQITGTIQTIIYRNADNGWTVLELTAENGERLSAVGTLPLCAVGERVELEGAFVTHPRYGRQFKASSAKTLAPATLAAIEGYLGSGVIKGVGAATAHAIVAHFGMDTLSVLDEQPERLTEIPGIGKKRGALIAASYRDNRQMRDVMLALEPYGVTVNQAWKLYRIYGEGCIARIEENPYQIIADVDGIGFVTADRIAQNVSGFSFDSPARLRAGLLYALAQGCGEYGHTYLPRASLLDYAQRLLGVGQEALADALDDMIGAREVVYQMVGDVDGVFQPRLCAMENEIAARLIKLAALPEVNPFLEAAAAAPRGSIRLAPQQAEAVRLAMTQGVLVVTGGPGTGKTTIIRCITEILTDMQMEFALTAPTGRAAKRMSEATGCEARTLHRLLEYVPGEGFKRNADDPLLYDMIIVDEASMVDVPLLHALLAAIPAGTRLIMVGDSDQLPSVGPGDALRDIIASGVVRVVRLTEIFRQAQQSLIVTNAHRINAGRMPLLDNGAQSDFRFEEYQSQEQALERVLGLCAHPDASLPVGEPLMDIQVLAPMKKGPLGVYNLNARLQAALNPPSPDKAEHAFGERILRVGDKVMQVQNNYKVEWTRRGPNGASIEGAGAFNGDLGTVYRIDNGARRFSILFDDDRLAHYEFTQSDEIELAYCISIHKSQGSEFPVVILPLCGGPPVLLTRNLLYTALTRARRQVVCLGRRETVAAMVQNNRDMRRYTALAVRLREWQALQR</sequence>
<keyword evidence="1 3" id="KW-0547">Nucleotide-binding</keyword>
<dbReference type="GO" id="GO:0006281">
    <property type="term" value="P:DNA repair"/>
    <property type="evidence" value="ECO:0007669"/>
    <property type="project" value="InterPro"/>
</dbReference>
<comment type="caution">
    <text evidence="6">The sequence shown here is derived from an EMBL/GenBank/DDBJ whole genome shotgun (WGS) entry which is preliminary data.</text>
</comment>
<dbReference type="Pfam" id="PF23139">
    <property type="entry name" value="OB_YrrC"/>
    <property type="match status" value="1"/>
</dbReference>
<dbReference type="GO" id="GO:0003677">
    <property type="term" value="F:DNA binding"/>
    <property type="evidence" value="ECO:0007669"/>
    <property type="project" value="UniProtKB-UniRule"/>
</dbReference>
<evidence type="ECO:0000259" key="4">
    <source>
        <dbReference type="SMART" id="SM00278"/>
    </source>
</evidence>
<keyword evidence="3" id="KW-0413">Isomerase</keyword>
<comment type="function">
    <text evidence="3">DNA-dependent ATPase and ATP-dependent 5'-3' DNA helicase. Has no activity on blunt DNA or DNA with 3'-overhangs, requires at least 10 bases of 5'-ssDNA for helicase activity.</text>
</comment>
<keyword evidence="3" id="KW-0238">DNA-binding</keyword>
<dbReference type="Pfam" id="PF13245">
    <property type="entry name" value="AAA_19"/>
    <property type="match status" value="1"/>
</dbReference>
<dbReference type="InterPro" id="IPR010994">
    <property type="entry name" value="RuvA_2-like"/>
</dbReference>
<dbReference type="Gene3D" id="2.30.30.940">
    <property type="match status" value="1"/>
</dbReference>
<dbReference type="EMBL" id="DVNZ01000088">
    <property type="protein sequence ID" value="HIU94061.1"/>
    <property type="molecule type" value="Genomic_DNA"/>
</dbReference>
<reference evidence="6" key="2">
    <citation type="journal article" date="2021" name="PeerJ">
        <title>Extensive microbial diversity within the chicken gut microbiome revealed by metagenomics and culture.</title>
        <authorList>
            <person name="Gilroy R."/>
            <person name="Ravi A."/>
            <person name="Getino M."/>
            <person name="Pursley I."/>
            <person name="Horton D.L."/>
            <person name="Alikhan N.F."/>
            <person name="Baker D."/>
            <person name="Gharbi K."/>
            <person name="Hall N."/>
            <person name="Watson M."/>
            <person name="Adriaenssens E.M."/>
            <person name="Foster-Nyarko E."/>
            <person name="Jarju S."/>
            <person name="Secka A."/>
            <person name="Antonio M."/>
            <person name="Oren A."/>
            <person name="Chaudhuri R.R."/>
            <person name="La Ragione R."/>
            <person name="Hildebrand F."/>
            <person name="Pallen M.J."/>
        </authorList>
    </citation>
    <scope>NUCLEOTIDE SEQUENCE</scope>
    <source>
        <strain evidence="6">ChiGjej2B2-16831</strain>
    </source>
</reference>
<dbReference type="InterPro" id="IPR041451">
    <property type="entry name" value="RecD2_SH13"/>
</dbReference>
<dbReference type="SMART" id="SM00278">
    <property type="entry name" value="HhH1"/>
    <property type="match status" value="2"/>
</dbReference>
<reference evidence="6" key="1">
    <citation type="submission" date="2020-10" db="EMBL/GenBank/DDBJ databases">
        <authorList>
            <person name="Gilroy R."/>
        </authorList>
    </citation>
    <scope>NUCLEOTIDE SEQUENCE</scope>
    <source>
        <strain evidence="6">ChiGjej2B2-16831</strain>
    </source>
</reference>
<dbReference type="NCBIfam" id="TIGR01448">
    <property type="entry name" value="recD_rel"/>
    <property type="match status" value="1"/>
</dbReference>
<dbReference type="Pfam" id="PF14520">
    <property type="entry name" value="HHH_5"/>
    <property type="match status" value="1"/>
</dbReference>
<dbReference type="InterPro" id="IPR027417">
    <property type="entry name" value="P-loop_NTPase"/>
</dbReference>
<dbReference type="InterPro" id="IPR029493">
    <property type="entry name" value="RecD2-like_HHH"/>
</dbReference>
<proteinExistence type="inferred from homology"/>
<comment type="similarity">
    <text evidence="3">Belongs to the RecD family. RecD2 subfamily.</text>
</comment>
<dbReference type="InterPro" id="IPR003593">
    <property type="entry name" value="AAA+_ATPase"/>
</dbReference>
<dbReference type="AlphaFoldDB" id="A0A9D1STC9"/>
<dbReference type="GO" id="GO:0006310">
    <property type="term" value="P:DNA recombination"/>
    <property type="evidence" value="ECO:0007669"/>
    <property type="project" value="InterPro"/>
</dbReference>
<dbReference type="SMART" id="SM00382">
    <property type="entry name" value="AAA"/>
    <property type="match status" value="1"/>
</dbReference>
<dbReference type="Gene3D" id="3.40.50.300">
    <property type="entry name" value="P-loop containing nucleotide triphosphate hydrolases"/>
    <property type="match status" value="2"/>
</dbReference>
<evidence type="ECO:0000259" key="5">
    <source>
        <dbReference type="SMART" id="SM00382"/>
    </source>
</evidence>
<evidence type="ECO:0000256" key="3">
    <source>
        <dbReference type="HAMAP-Rule" id="MF_01488"/>
    </source>
</evidence>
<evidence type="ECO:0000313" key="7">
    <source>
        <dbReference type="Proteomes" id="UP000824128"/>
    </source>
</evidence>
<feature type="domain" description="AAA+ ATPase" evidence="5">
    <location>
        <begin position="330"/>
        <end position="470"/>
    </location>
</feature>
<dbReference type="GO" id="GO:0016787">
    <property type="term" value="F:hydrolase activity"/>
    <property type="evidence" value="ECO:0007669"/>
    <property type="project" value="UniProtKB-KW"/>
</dbReference>
<feature type="binding site" evidence="3">
    <location>
        <begin position="341"/>
        <end position="345"/>
    </location>
    <ligand>
        <name>ATP</name>
        <dbReference type="ChEBI" id="CHEBI:30616"/>
    </ligand>
</feature>
<feature type="domain" description="Helix-hairpin-helix DNA-binding motif class 1" evidence="4">
    <location>
        <begin position="180"/>
        <end position="199"/>
    </location>
</feature>
<dbReference type="InterPro" id="IPR050534">
    <property type="entry name" value="Coronavir_polyprotein_1ab"/>
</dbReference>
<dbReference type="GO" id="GO:0009338">
    <property type="term" value="C:exodeoxyribonuclease V complex"/>
    <property type="evidence" value="ECO:0007669"/>
    <property type="project" value="TreeGrafter"/>
</dbReference>
<dbReference type="Gene3D" id="1.10.150.20">
    <property type="entry name" value="5' to 3' exonuclease, C-terminal subdomain"/>
    <property type="match status" value="1"/>
</dbReference>
<dbReference type="Pfam" id="PF13538">
    <property type="entry name" value="UvrD_C_2"/>
    <property type="match status" value="1"/>
</dbReference>
<dbReference type="InterPro" id="IPR006345">
    <property type="entry name" value="RecD2"/>
</dbReference>
<dbReference type="InterPro" id="IPR027785">
    <property type="entry name" value="UvrD-like_helicase_C"/>
</dbReference>
<dbReference type="GO" id="GO:0005524">
    <property type="term" value="F:ATP binding"/>
    <property type="evidence" value="ECO:0007669"/>
    <property type="project" value="UniProtKB-UniRule"/>
</dbReference>
<dbReference type="GO" id="GO:0017116">
    <property type="term" value="F:single-stranded DNA helicase activity"/>
    <property type="evidence" value="ECO:0007669"/>
    <property type="project" value="TreeGrafter"/>
</dbReference>
<protein>
    <recommendedName>
        <fullName evidence="3">ATP-dependent RecD2 DNA helicase</fullName>
        <ecNumber evidence="3">5.6.2.3</ecNumber>
    </recommendedName>
    <alternativeName>
        <fullName evidence="3">DNA 5'-3' helicase subunit RecD2</fullName>
    </alternativeName>
</protein>
<gene>
    <name evidence="3" type="primary">recD2</name>
    <name evidence="6" type="ORF">IAD24_02765</name>
</gene>
<name>A0A9D1STC9_9FIRM</name>
<keyword evidence="2 3" id="KW-0067">ATP-binding</keyword>
<dbReference type="SUPFAM" id="SSF52540">
    <property type="entry name" value="P-loop containing nucleoside triphosphate hydrolases"/>
    <property type="match status" value="1"/>
</dbReference>
<dbReference type="Pfam" id="PF14490">
    <property type="entry name" value="HHH_RecD2"/>
    <property type="match status" value="1"/>
</dbReference>
<evidence type="ECO:0000256" key="2">
    <source>
        <dbReference type="ARBA" id="ARBA00022840"/>
    </source>
</evidence>
<organism evidence="6 7">
    <name type="scientific">Candidatus Aphodomorpha intestinavium</name>
    <dbReference type="NCBI Taxonomy" id="2840672"/>
    <lineage>
        <taxon>Bacteria</taxon>
        <taxon>Bacillati</taxon>
        <taxon>Bacillota</taxon>
        <taxon>Clostridia</taxon>
        <taxon>Eubacteriales</taxon>
        <taxon>Candidatus Aphodomorpha</taxon>
    </lineage>
</organism>
<comment type="catalytic activity">
    <reaction evidence="3">
        <text>ATP + H2O = ADP + phosphate + H(+)</text>
        <dbReference type="Rhea" id="RHEA:13065"/>
        <dbReference type="ChEBI" id="CHEBI:15377"/>
        <dbReference type="ChEBI" id="CHEBI:15378"/>
        <dbReference type="ChEBI" id="CHEBI:30616"/>
        <dbReference type="ChEBI" id="CHEBI:43474"/>
        <dbReference type="ChEBI" id="CHEBI:456216"/>
        <dbReference type="EC" id="5.6.2.3"/>
    </reaction>
</comment>
<keyword evidence="3" id="KW-0378">Hydrolase</keyword>
<dbReference type="CDD" id="cd17933">
    <property type="entry name" value="DEXSc_RecD-like"/>
    <property type="match status" value="1"/>
</dbReference>
<dbReference type="InterPro" id="IPR003583">
    <property type="entry name" value="Hlx-hairpin-Hlx_DNA-bd_motif"/>
</dbReference>
<evidence type="ECO:0000256" key="1">
    <source>
        <dbReference type="ARBA" id="ARBA00022741"/>
    </source>
</evidence>
<dbReference type="Proteomes" id="UP000824128">
    <property type="component" value="Unassembled WGS sequence"/>
</dbReference>
<feature type="domain" description="Helix-hairpin-helix DNA-binding motif class 1" evidence="4">
    <location>
        <begin position="116"/>
        <end position="135"/>
    </location>
</feature>
<dbReference type="InterPro" id="IPR055446">
    <property type="entry name" value="RecD2_N_OB"/>
</dbReference>
<dbReference type="PANTHER" id="PTHR43788:SF6">
    <property type="entry name" value="DNA HELICASE B"/>
    <property type="match status" value="1"/>
</dbReference>
<dbReference type="GO" id="GO:0043139">
    <property type="term" value="F:5'-3' DNA helicase activity"/>
    <property type="evidence" value="ECO:0007669"/>
    <property type="project" value="UniProtKB-UniRule"/>
</dbReference>
<dbReference type="PANTHER" id="PTHR43788">
    <property type="entry name" value="DNA2/NAM7 HELICASE FAMILY MEMBER"/>
    <property type="match status" value="1"/>
</dbReference>
<dbReference type="CDD" id="cd18809">
    <property type="entry name" value="SF1_C_RecD"/>
    <property type="match status" value="1"/>
</dbReference>
<evidence type="ECO:0000313" key="6">
    <source>
        <dbReference type="EMBL" id="HIU94061.1"/>
    </source>
</evidence>
<dbReference type="HAMAP" id="MF_01488">
    <property type="entry name" value="RecD2"/>
    <property type="match status" value="1"/>
</dbReference>
<keyword evidence="3 6" id="KW-0347">Helicase</keyword>